<dbReference type="Pfam" id="PF00022">
    <property type="entry name" value="Actin"/>
    <property type="match status" value="1"/>
</dbReference>
<proteinExistence type="predicted"/>
<dbReference type="SUPFAM" id="SSF53067">
    <property type="entry name" value="Actin-like ATPase domain"/>
    <property type="match status" value="1"/>
</dbReference>
<keyword evidence="7" id="KW-1185">Reference proteome</keyword>
<dbReference type="OMA" id="FNTLAIY"/>
<evidence type="ECO:0000256" key="2">
    <source>
        <dbReference type="ARBA" id="ARBA00022490"/>
    </source>
</evidence>
<dbReference type="HOGENOM" id="CLU_2656816_0_0_1"/>
<accession>E3M585</accession>
<dbReference type="FunFam" id="3.30.420.40:FF:000148">
    <property type="entry name" value="Actin, alpha skeletal muscle"/>
    <property type="match status" value="1"/>
</dbReference>
<dbReference type="InterPro" id="IPR043129">
    <property type="entry name" value="ATPase_NBD"/>
</dbReference>
<evidence type="ECO:0000256" key="5">
    <source>
        <dbReference type="ARBA" id="ARBA00023212"/>
    </source>
</evidence>
<dbReference type="EMBL" id="DS268425">
    <property type="protein sequence ID" value="EFO92465.1"/>
    <property type="molecule type" value="Genomic_DNA"/>
</dbReference>
<dbReference type="Proteomes" id="UP000008281">
    <property type="component" value="Unassembled WGS sequence"/>
</dbReference>
<dbReference type="STRING" id="31234.E3M585"/>
<dbReference type="AlphaFoldDB" id="E3M585"/>
<reference evidence="6" key="1">
    <citation type="submission" date="2007-07" db="EMBL/GenBank/DDBJ databases">
        <title>PCAP assembly of the Caenorhabditis remanei genome.</title>
        <authorList>
            <consortium name="The Caenorhabditis remanei Sequencing Consortium"/>
            <person name="Wilson R.K."/>
        </authorList>
    </citation>
    <scope>NUCLEOTIDE SEQUENCE [LARGE SCALE GENOMIC DNA]</scope>
    <source>
        <strain evidence="6">PB4641</strain>
    </source>
</reference>
<dbReference type="PRINTS" id="PR00190">
    <property type="entry name" value="ACTIN"/>
</dbReference>
<name>E3M585_CAERE</name>
<dbReference type="PANTHER" id="PTHR11937">
    <property type="entry name" value="ACTIN"/>
    <property type="match status" value="1"/>
</dbReference>
<keyword evidence="3" id="KW-0547">Nucleotide-binding</keyword>
<dbReference type="InterPro" id="IPR004000">
    <property type="entry name" value="Actin"/>
</dbReference>
<organism evidence="7">
    <name type="scientific">Caenorhabditis remanei</name>
    <name type="common">Caenorhabditis vulgaris</name>
    <dbReference type="NCBI Taxonomy" id="31234"/>
    <lineage>
        <taxon>Eukaryota</taxon>
        <taxon>Metazoa</taxon>
        <taxon>Ecdysozoa</taxon>
        <taxon>Nematoda</taxon>
        <taxon>Chromadorea</taxon>
        <taxon>Rhabditida</taxon>
        <taxon>Rhabditina</taxon>
        <taxon>Rhabditomorpha</taxon>
        <taxon>Rhabditoidea</taxon>
        <taxon>Rhabditidae</taxon>
        <taxon>Peloderinae</taxon>
        <taxon>Caenorhabditis</taxon>
    </lineage>
</organism>
<dbReference type="OrthoDB" id="5132116at2759"/>
<sequence>MIVTNWDDMKKIWLHTFYNELRVAPEEYPVLPTEAPLNSKANRKKMTQSMLKTFNTPAIRNHETTEVSITCPAEHI</sequence>
<keyword evidence="2" id="KW-0963">Cytoplasm</keyword>
<gene>
    <name evidence="6" type="ORF">CRE_11049</name>
</gene>
<protein>
    <submittedName>
        <fullName evidence="6">Uncharacterized protein</fullName>
    </submittedName>
</protein>
<dbReference type="Gene3D" id="3.30.420.40">
    <property type="match status" value="1"/>
</dbReference>
<evidence type="ECO:0000256" key="4">
    <source>
        <dbReference type="ARBA" id="ARBA00022840"/>
    </source>
</evidence>
<evidence type="ECO:0000313" key="7">
    <source>
        <dbReference type="Proteomes" id="UP000008281"/>
    </source>
</evidence>
<keyword evidence="5" id="KW-0206">Cytoskeleton</keyword>
<keyword evidence="4" id="KW-0067">ATP-binding</keyword>
<dbReference type="GO" id="GO:0005856">
    <property type="term" value="C:cytoskeleton"/>
    <property type="evidence" value="ECO:0007669"/>
    <property type="project" value="UniProtKB-SubCell"/>
</dbReference>
<comment type="subcellular location">
    <subcellularLocation>
        <location evidence="1">Cytoplasm</location>
        <location evidence="1">Cytoskeleton</location>
    </subcellularLocation>
</comment>
<evidence type="ECO:0000256" key="3">
    <source>
        <dbReference type="ARBA" id="ARBA00022741"/>
    </source>
</evidence>
<evidence type="ECO:0000313" key="6">
    <source>
        <dbReference type="EMBL" id="EFO92465.1"/>
    </source>
</evidence>
<dbReference type="eggNOG" id="KOG0676">
    <property type="taxonomic scope" value="Eukaryota"/>
</dbReference>
<dbReference type="GO" id="GO:0005524">
    <property type="term" value="F:ATP binding"/>
    <property type="evidence" value="ECO:0007669"/>
    <property type="project" value="UniProtKB-KW"/>
</dbReference>
<evidence type="ECO:0000256" key="1">
    <source>
        <dbReference type="ARBA" id="ARBA00004245"/>
    </source>
</evidence>